<organism evidence="1 2">
    <name type="scientific">Hamadaea flava</name>
    <dbReference type="NCBI Taxonomy" id="1742688"/>
    <lineage>
        <taxon>Bacteria</taxon>
        <taxon>Bacillati</taxon>
        <taxon>Actinomycetota</taxon>
        <taxon>Actinomycetes</taxon>
        <taxon>Micromonosporales</taxon>
        <taxon>Micromonosporaceae</taxon>
        <taxon>Hamadaea</taxon>
    </lineage>
</organism>
<dbReference type="GO" id="GO:0061542">
    <property type="term" value="F:3-demethylubiquinol 3-O-methyltransferase activity"/>
    <property type="evidence" value="ECO:0007669"/>
    <property type="project" value="UniProtKB-EC"/>
</dbReference>
<dbReference type="InterPro" id="IPR029063">
    <property type="entry name" value="SAM-dependent_MTases_sf"/>
</dbReference>
<dbReference type="Pfam" id="PF13489">
    <property type="entry name" value="Methyltransf_23"/>
    <property type="match status" value="1"/>
</dbReference>
<dbReference type="GO" id="GO:0102208">
    <property type="term" value="F:2-polyprenyl-6-hydroxyphenol methylase activity"/>
    <property type="evidence" value="ECO:0007669"/>
    <property type="project" value="UniProtKB-EC"/>
</dbReference>
<dbReference type="Proteomes" id="UP001595816">
    <property type="component" value="Unassembled WGS sequence"/>
</dbReference>
<dbReference type="EMBL" id="JBHSAY010000035">
    <property type="protein sequence ID" value="MFC4136944.1"/>
    <property type="molecule type" value="Genomic_DNA"/>
</dbReference>
<dbReference type="RefSeq" id="WP_253762125.1">
    <property type="nucleotide sequence ID" value="NZ_JAMZDZ010000001.1"/>
</dbReference>
<keyword evidence="1" id="KW-0808">Transferase</keyword>
<sequence>MTDEASSPAKAGAGTETQAYTDRLTTKSGVWWKRALNVQAPYRWNLRRLGLGRTLDVGCGVGRNLAHLGPGGVGVDHNPTSIDVCRELGLEAYTSEEFFRDGHARPGSFDSLLAAHLAEHLDAADFDEVMAPYLPCLKPGGRLVLITPQERGYASDATHVRFVGFAEAADDCKRLGLDLVRQYSFPLPRSAGRSFTYNEFVTVARKPEGDGRR</sequence>
<evidence type="ECO:0000313" key="1">
    <source>
        <dbReference type="EMBL" id="MFC4136944.1"/>
    </source>
</evidence>
<dbReference type="EC" id="2.1.1.222" evidence="1"/>
<name>A0ABV8M2V1_9ACTN</name>
<protein>
    <submittedName>
        <fullName evidence="1">Class I SAM-dependent methyltransferase</fullName>
        <ecNumber evidence="1">2.1.1.222</ecNumber>
        <ecNumber evidence="1">2.1.1.64</ecNumber>
    </submittedName>
</protein>
<keyword evidence="2" id="KW-1185">Reference proteome</keyword>
<dbReference type="GO" id="GO:0032259">
    <property type="term" value="P:methylation"/>
    <property type="evidence" value="ECO:0007669"/>
    <property type="project" value="UniProtKB-KW"/>
</dbReference>
<evidence type="ECO:0000313" key="2">
    <source>
        <dbReference type="Proteomes" id="UP001595816"/>
    </source>
</evidence>
<comment type="caution">
    <text evidence="1">The sequence shown here is derived from an EMBL/GenBank/DDBJ whole genome shotgun (WGS) entry which is preliminary data.</text>
</comment>
<dbReference type="EC" id="2.1.1.64" evidence="1"/>
<reference evidence="2" key="1">
    <citation type="journal article" date="2019" name="Int. J. Syst. Evol. Microbiol.">
        <title>The Global Catalogue of Microorganisms (GCM) 10K type strain sequencing project: providing services to taxonomists for standard genome sequencing and annotation.</title>
        <authorList>
            <consortium name="The Broad Institute Genomics Platform"/>
            <consortium name="The Broad Institute Genome Sequencing Center for Infectious Disease"/>
            <person name="Wu L."/>
            <person name="Ma J."/>
        </authorList>
    </citation>
    <scope>NUCLEOTIDE SEQUENCE [LARGE SCALE GENOMIC DNA]</scope>
    <source>
        <strain evidence="2">CGMCC 4.7289</strain>
    </source>
</reference>
<keyword evidence="1" id="KW-0489">Methyltransferase</keyword>
<dbReference type="Gene3D" id="3.40.50.150">
    <property type="entry name" value="Vaccinia Virus protein VP39"/>
    <property type="match status" value="1"/>
</dbReference>
<proteinExistence type="predicted"/>
<dbReference type="CDD" id="cd02440">
    <property type="entry name" value="AdoMet_MTases"/>
    <property type="match status" value="1"/>
</dbReference>
<dbReference type="SUPFAM" id="SSF53335">
    <property type="entry name" value="S-adenosyl-L-methionine-dependent methyltransferases"/>
    <property type="match status" value="1"/>
</dbReference>
<gene>
    <name evidence="1" type="ORF">ACFOZ4_40600</name>
</gene>
<accession>A0ABV8M2V1</accession>